<evidence type="ECO:0000313" key="3">
    <source>
        <dbReference type="Proteomes" id="UP000828390"/>
    </source>
</evidence>
<evidence type="ECO:0000313" key="2">
    <source>
        <dbReference type="EMBL" id="KAH3791467.1"/>
    </source>
</evidence>
<comment type="caution">
    <text evidence="2">The sequence shown here is derived from an EMBL/GenBank/DDBJ whole genome shotgun (WGS) entry which is preliminary data.</text>
</comment>
<keyword evidence="3" id="KW-1185">Reference proteome</keyword>
<protein>
    <submittedName>
        <fullName evidence="2">Uncharacterized protein</fullName>
    </submittedName>
</protein>
<feature type="compositionally biased region" description="Basic and acidic residues" evidence="1">
    <location>
        <begin position="25"/>
        <end position="37"/>
    </location>
</feature>
<sequence>MVGYPDDMLDSGHSDCTKSSPTWLERQRGTNDKKETDWTLSHADLVDRPLETPWRPN</sequence>
<dbReference type="Proteomes" id="UP000828390">
    <property type="component" value="Unassembled WGS sequence"/>
</dbReference>
<dbReference type="EMBL" id="JAIWYP010000007">
    <property type="protein sequence ID" value="KAH3791467.1"/>
    <property type="molecule type" value="Genomic_DNA"/>
</dbReference>
<name>A0A9D4J0U7_DREPO</name>
<evidence type="ECO:0000256" key="1">
    <source>
        <dbReference type="SAM" id="MobiDB-lite"/>
    </source>
</evidence>
<gene>
    <name evidence="2" type="ORF">DPMN_144953</name>
</gene>
<organism evidence="2 3">
    <name type="scientific">Dreissena polymorpha</name>
    <name type="common">Zebra mussel</name>
    <name type="synonym">Mytilus polymorpha</name>
    <dbReference type="NCBI Taxonomy" id="45954"/>
    <lineage>
        <taxon>Eukaryota</taxon>
        <taxon>Metazoa</taxon>
        <taxon>Spiralia</taxon>
        <taxon>Lophotrochozoa</taxon>
        <taxon>Mollusca</taxon>
        <taxon>Bivalvia</taxon>
        <taxon>Autobranchia</taxon>
        <taxon>Heteroconchia</taxon>
        <taxon>Euheterodonta</taxon>
        <taxon>Imparidentia</taxon>
        <taxon>Neoheterodontei</taxon>
        <taxon>Myida</taxon>
        <taxon>Dreissenoidea</taxon>
        <taxon>Dreissenidae</taxon>
        <taxon>Dreissena</taxon>
    </lineage>
</organism>
<reference evidence="2" key="1">
    <citation type="journal article" date="2019" name="bioRxiv">
        <title>The Genome of the Zebra Mussel, Dreissena polymorpha: A Resource for Invasive Species Research.</title>
        <authorList>
            <person name="McCartney M.A."/>
            <person name="Auch B."/>
            <person name="Kono T."/>
            <person name="Mallez S."/>
            <person name="Zhang Y."/>
            <person name="Obille A."/>
            <person name="Becker A."/>
            <person name="Abrahante J.E."/>
            <person name="Garbe J."/>
            <person name="Badalamenti J.P."/>
            <person name="Herman A."/>
            <person name="Mangelson H."/>
            <person name="Liachko I."/>
            <person name="Sullivan S."/>
            <person name="Sone E.D."/>
            <person name="Koren S."/>
            <person name="Silverstein K.A.T."/>
            <person name="Beckman K.B."/>
            <person name="Gohl D.M."/>
        </authorList>
    </citation>
    <scope>NUCLEOTIDE SEQUENCE</scope>
    <source>
        <strain evidence="2">Duluth1</strain>
        <tissue evidence="2">Whole animal</tissue>
    </source>
</reference>
<reference evidence="2" key="2">
    <citation type="submission" date="2020-11" db="EMBL/GenBank/DDBJ databases">
        <authorList>
            <person name="McCartney M.A."/>
            <person name="Auch B."/>
            <person name="Kono T."/>
            <person name="Mallez S."/>
            <person name="Becker A."/>
            <person name="Gohl D.M."/>
            <person name="Silverstein K.A.T."/>
            <person name="Koren S."/>
            <person name="Bechman K.B."/>
            <person name="Herman A."/>
            <person name="Abrahante J.E."/>
            <person name="Garbe J."/>
        </authorList>
    </citation>
    <scope>NUCLEOTIDE SEQUENCE</scope>
    <source>
        <strain evidence="2">Duluth1</strain>
        <tissue evidence="2">Whole animal</tissue>
    </source>
</reference>
<proteinExistence type="predicted"/>
<dbReference type="AlphaFoldDB" id="A0A9D4J0U7"/>
<feature type="region of interest" description="Disordered" evidence="1">
    <location>
        <begin position="1"/>
        <end position="57"/>
    </location>
</feature>
<accession>A0A9D4J0U7</accession>